<dbReference type="Proteomes" id="UP000179797">
    <property type="component" value="Unassembled WGS sequence"/>
</dbReference>
<reference evidence="2 3" key="1">
    <citation type="journal article" date="2012" name="Int. J. Syst. Evol. Microbiol.">
        <title>Flammeovirga pacifica sp. nov., isolated from deep-sea sediment.</title>
        <authorList>
            <person name="Xu H."/>
            <person name="Fu Y."/>
            <person name="Yang N."/>
            <person name="Ding Z."/>
            <person name="Lai Q."/>
            <person name="Zeng R."/>
        </authorList>
    </citation>
    <scope>NUCLEOTIDE SEQUENCE [LARGE SCALE GENOMIC DNA]</scope>
    <source>
        <strain evidence="3">DSM 24597 / LMG 26175 / WPAGA1</strain>
    </source>
</reference>
<gene>
    <name evidence="2" type="ORF">NH26_19530</name>
</gene>
<evidence type="ECO:0000313" key="3">
    <source>
        <dbReference type="Proteomes" id="UP000179797"/>
    </source>
</evidence>
<evidence type="ECO:0000313" key="2">
    <source>
        <dbReference type="EMBL" id="OHX68384.1"/>
    </source>
</evidence>
<sequence>MRISKKLKANYRVWQTIPLFFLIISVIGELLEVIRPYLENSILGVLSFLFNHAGILNKMLLSIVIFYYYWSFTIWKKTTKKEEKKIFKIIIIIALIIIDLIIVLLLLSVPLSTVFVNFTLITFLIFIVLLFSILFPLFLAIKSLRKINSDHESNLETFYKILLLPISITEIKQKIKDANRVDRPVSKN</sequence>
<proteinExistence type="predicted"/>
<feature type="transmembrane region" description="Helical" evidence="1">
    <location>
        <begin position="89"/>
        <end position="109"/>
    </location>
</feature>
<dbReference type="AlphaFoldDB" id="A0A1S1Z515"/>
<keyword evidence="1" id="KW-1133">Transmembrane helix</keyword>
<keyword evidence="1" id="KW-0812">Transmembrane</keyword>
<feature type="transmembrane region" description="Helical" evidence="1">
    <location>
        <begin position="12"/>
        <end position="31"/>
    </location>
</feature>
<comment type="caution">
    <text evidence="2">The sequence shown here is derived from an EMBL/GenBank/DDBJ whole genome shotgun (WGS) entry which is preliminary data.</text>
</comment>
<dbReference type="RefSeq" id="WP_044229843.1">
    <property type="nucleotide sequence ID" value="NZ_JRYR02000001.1"/>
</dbReference>
<feature type="transmembrane region" description="Helical" evidence="1">
    <location>
        <begin position="43"/>
        <end position="69"/>
    </location>
</feature>
<name>A0A1S1Z515_FLAPC</name>
<keyword evidence="1" id="KW-0472">Membrane</keyword>
<feature type="transmembrane region" description="Helical" evidence="1">
    <location>
        <begin position="115"/>
        <end position="141"/>
    </location>
</feature>
<organism evidence="2 3">
    <name type="scientific">Flammeovirga pacifica</name>
    <dbReference type="NCBI Taxonomy" id="915059"/>
    <lineage>
        <taxon>Bacteria</taxon>
        <taxon>Pseudomonadati</taxon>
        <taxon>Bacteroidota</taxon>
        <taxon>Cytophagia</taxon>
        <taxon>Cytophagales</taxon>
        <taxon>Flammeovirgaceae</taxon>
        <taxon>Flammeovirga</taxon>
    </lineage>
</organism>
<dbReference type="EMBL" id="JRYR02000001">
    <property type="protein sequence ID" value="OHX68384.1"/>
    <property type="molecule type" value="Genomic_DNA"/>
</dbReference>
<protein>
    <submittedName>
        <fullName evidence="2">Uncharacterized protein</fullName>
    </submittedName>
</protein>
<evidence type="ECO:0000256" key="1">
    <source>
        <dbReference type="SAM" id="Phobius"/>
    </source>
</evidence>
<accession>A0A1S1Z515</accession>
<keyword evidence="3" id="KW-1185">Reference proteome</keyword>